<reference evidence="2" key="1">
    <citation type="submission" date="2023-01" db="EMBL/GenBank/DDBJ databases">
        <title>Draft genome sequence of Nocardiopsis sp. LSu2-4 isolated from halophytes.</title>
        <authorList>
            <person name="Duangmal K."/>
            <person name="Chantavorakit T."/>
        </authorList>
    </citation>
    <scope>NUCLEOTIDE SEQUENCE</scope>
    <source>
        <strain evidence="2">LSu2-4</strain>
    </source>
</reference>
<name>A0ABT4TF31_9ACTN</name>
<gene>
    <name evidence="2" type="ORF">O4U47_01795</name>
</gene>
<dbReference type="EMBL" id="JAQFWP010000002">
    <property type="protein sequence ID" value="MDA2803231.1"/>
    <property type="molecule type" value="Genomic_DNA"/>
</dbReference>
<dbReference type="Pfam" id="PF13707">
    <property type="entry name" value="RloB"/>
    <property type="match status" value="1"/>
</dbReference>
<feature type="compositionally biased region" description="Polar residues" evidence="1">
    <location>
        <begin position="228"/>
        <end position="238"/>
    </location>
</feature>
<sequence>MSKRDKRRRRRSLIDDEAPLERPARSRERQVRVLFVAVEGAATEPDYLIHLNHEFGDGGEGGDARHPFQIHPISDRNGLLPKQAVAKAAEKAREGEEAWVLFDRDGADRDGDIREALAAAADVQVDVCLSHPSFDLWLLLHFQPFSGAQSGRSRNVVDKLRAAGGAEAFKDYDKRNDKGIKGRRRDALRGRETAAVANARALVSACEHGGCKAGKAHTGQIDRRPSGESPTKPGQWSARSGHAPECDPIKRDPSTDVWRLLVSLGIV</sequence>
<dbReference type="RefSeq" id="WP_270675495.1">
    <property type="nucleotide sequence ID" value="NZ_JAQFWP010000002.1"/>
</dbReference>
<dbReference type="Proteomes" id="UP001165685">
    <property type="component" value="Unassembled WGS sequence"/>
</dbReference>
<feature type="region of interest" description="Disordered" evidence="1">
    <location>
        <begin position="1"/>
        <end position="26"/>
    </location>
</feature>
<feature type="region of interest" description="Disordered" evidence="1">
    <location>
        <begin position="210"/>
        <end position="252"/>
    </location>
</feature>
<feature type="compositionally biased region" description="Basic and acidic residues" evidence="1">
    <location>
        <begin position="242"/>
        <end position="252"/>
    </location>
</feature>
<evidence type="ECO:0000313" key="3">
    <source>
        <dbReference type="Proteomes" id="UP001165685"/>
    </source>
</evidence>
<comment type="caution">
    <text evidence="2">The sequence shown here is derived from an EMBL/GenBank/DDBJ whole genome shotgun (WGS) entry which is preliminary data.</text>
</comment>
<protein>
    <submittedName>
        <fullName evidence="2">RloB family protein</fullName>
    </submittedName>
</protein>
<feature type="compositionally biased region" description="Basic residues" evidence="1">
    <location>
        <begin position="1"/>
        <end position="11"/>
    </location>
</feature>
<proteinExistence type="predicted"/>
<keyword evidence="3" id="KW-1185">Reference proteome</keyword>
<accession>A0ABT4TF31</accession>
<evidence type="ECO:0000256" key="1">
    <source>
        <dbReference type="SAM" id="MobiDB-lite"/>
    </source>
</evidence>
<dbReference type="InterPro" id="IPR025591">
    <property type="entry name" value="RloB"/>
</dbReference>
<organism evidence="2 3">
    <name type="scientific">Nocardiopsis suaedae</name>
    <dbReference type="NCBI Taxonomy" id="3018444"/>
    <lineage>
        <taxon>Bacteria</taxon>
        <taxon>Bacillati</taxon>
        <taxon>Actinomycetota</taxon>
        <taxon>Actinomycetes</taxon>
        <taxon>Streptosporangiales</taxon>
        <taxon>Nocardiopsidaceae</taxon>
        <taxon>Nocardiopsis</taxon>
    </lineage>
</organism>
<evidence type="ECO:0000313" key="2">
    <source>
        <dbReference type="EMBL" id="MDA2803231.1"/>
    </source>
</evidence>